<accession>A0A2M7TI88</accession>
<dbReference type="EMBL" id="PFNL01000113">
    <property type="protein sequence ID" value="PIZ46061.1"/>
    <property type="molecule type" value="Genomic_DNA"/>
</dbReference>
<evidence type="ECO:0000313" key="2">
    <source>
        <dbReference type="Proteomes" id="UP000228920"/>
    </source>
</evidence>
<protein>
    <submittedName>
        <fullName evidence="1">Uncharacterized protein</fullName>
    </submittedName>
</protein>
<dbReference type="Proteomes" id="UP000228920">
    <property type="component" value="Unassembled WGS sequence"/>
</dbReference>
<comment type="caution">
    <text evidence="1">The sequence shown here is derived from an EMBL/GenBank/DDBJ whole genome shotgun (WGS) entry which is preliminary data.</text>
</comment>
<organism evidence="1 2">
    <name type="scientific">candidate division WWE3 bacterium CG_4_10_14_0_2_um_filter_41_14</name>
    <dbReference type="NCBI Taxonomy" id="1975072"/>
    <lineage>
        <taxon>Bacteria</taxon>
        <taxon>Katanobacteria</taxon>
    </lineage>
</organism>
<reference evidence="2" key="1">
    <citation type="submission" date="2017-09" db="EMBL/GenBank/DDBJ databases">
        <title>Depth-based differentiation of microbial function through sediment-hosted aquifers and enrichment of novel symbionts in the deep terrestrial subsurface.</title>
        <authorList>
            <person name="Probst A.J."/>
            <person name="Ladd B."/>
            <person name="Jarett J.K."/>
            <person name="Geller-Mcgrath D.E."/>
            <person name="Sieber C.M.K."/>
            <person name="Emerson J.B."/>
            <person name="Anantharaman K."/>
            <person name="Thomas B.C."/>
            <person name="Malmstrom R."/>
            <person name="Stieglmeier M."/>
            <person name="Klingl A."/>
            <person name="Woyke T."/>
            <person name="Ryan C.M."/>
            <person name="Banfield J.F."/>
        </authorList>
    </citation>
    <scope>NUCLEOTIDE SEQUENCE [LARGE SCALE GENOMIC DNA]</scope>
</reference>
<sequence length="188" mass="22357">MPFVVCEHLEFNISIALTKEKLFMDPVTGKVRFRKGFWPFLWWSKSKKRDQFEGSLGVVLGVLASEHIVYKRPFRITIGEQHFHPRQIGLVFSENPKYPIGVLIAEQKDIWFGRILRRNIFTLLRPQSPCPYSNRMWIGHSVWVGGDSEQDVIKRLQDLKVEGKRLWIQYYFVGKMAKYWPYNEKYCK</sequence>
<gene>
    <name evidence="1" type="ORF">COY32_04135</name>
</gene>
<dbReference type="AlphaFoldDB" id="A0A2M7TI88"/>
<name>A0A2M7TI88_UNCKA</name>
<evidence type="ECO:0000313" key="1">
    <source>
        <dbReference type="EMBL" id="PIZ46061.1"/>
    </source>
</evidence>
<proteinExistence type="predicted"/>